<name>A5G3K5_GEOUR</name>
<dbReference type="HOGENOM" id="CLU_1141294_0_0_7"/>
<keyword evidence="1" id="KW-0472">Membrane</keyword>
<sequence>MELFADLTTISVIQVIFWFLAGVISFYFSIGNARIWTSISLGFFLIFISQAYLLAPWSDYPRLAAIHYIIGTVAIMVMTHGFQEYYVFSRTLETGGSKTFVYLGTLAVTLASAVFVFINPEPTYNVLRNIKMIENANWVFLSLINIDMIRKIYLQIRDSDIARGFIAFGAVFVCILLWKGSELYLQVFCWDSDWHLFMQSIGAYHNVDYPGRVNFSIMVNQVGGLLSGLSVGGTFIYLFRLLR</sequence>
<feature type="transmembrane region" description="Helical" evidence="1">
    <location>
        <begin position="65"/>
        <end position="88"/>
    </location>
</feature>
<keyword evidence="1" id="KW-0812">Transmembrane</keyword>
<dbReference type="STRING" id="351605.Gura_2186"/>
<protein>
    <submittedName>
        <fullName evidence="2">Uncharacterized protein</fullName>
    </submittedName>
</protein>
<evidence type="ECO:0000313" key="2">
    <source>
        <dbReference type="EMBL" id="ABQ26373.1"/>
    </source>
</evidence>
<dbReference type="AlphaFoldDB" id="A5G3K5"/>
<feature type="transmembrane region" description="Helical" evidence="1">
    <location>
        <begin position="12"/>
        <end position="28"/>
    </location>
</feature>
<gene>
    <name evidence="2" type="ordered locus">Gura_2186</name>
</gene>
<feature type="transmembrane region" description="Helical" evidence="1">
    <location>
        <begin position="130"/>
        <end position="149"/>
    </location>
</feature>
<keyword evidence="3" id="KW-1185">Reference proteome</keyword>
<accession>A5G3K5</accession>
<keyword evidence="1" id="KW-1133">Transmembrane helix</keyword>
<reference evidence="2 3" key="1">
    <citation type="submission" date="2007-05" db="EMBL/GenBank/DDBJ databases">
        <title>Complete sequence of Geobacter uraniireducens Rf4.</title>
        <authorList>
            <consortium name="US DOE Joint Genome Institute"/>
            <person name="Copeland A."/>
            <person name="Lucas S."/>
            <person name="Lapidus A."/>
            <person name="Barry K."/>
            <person name="Detter J.C."/>
            <person name="Glavina del Rio T."/>
            <person name="Hammon N."/>
            <person name="Israni S."/>
            <person name="Dalin E."/>
            <person name="Tice H."/>
            <person name="Pitluck S."/>
            <person name="Chertkov O."/>
            <person name="Brettin T."/>
            <person name="Bruce D."/>
            <person name="Han C."/>
            <person name="Schmutz J."/>
            <person name="Larimer F."/>
            <person name="Land M."/>
            <person name="Hauser L."/>
            <person name="Kyrpides N."/>
            <person name="Mikhailova N."/>
            <person name="Shelobolina E."/>
            <person name="Aklujkar M."/>
            <person name="Lovley D."/>
            <person name="Richardson P."/>
        </authorList>
    </citation>
    <scope>NUCLEOTIDE SEQUENCE [LARGE SCALE GENOMIC DNA]</scope>
    <source>
        <strain evidence="2 3">Rf4</strain>
    </source>
</reference>
<dbReference type="RefSeq" id="WP_011939072.1">
    <property type="nucleotide sequence ID" value="NC_009483.1"/>
</dbReference>
<evidence type="ECO:0000313" key="3">
    <source>
        <dbReference type="Proteomes" id="UP000006695"/>
    </source>
</evidence>
<dbReference type="EMBL" id="CP000698">
    <property type="protein sequence ID" value="ABQ26373.1"/>
    <property type="molecule type" value="Genomic_DNA"/>
</dbReference>
<feature type="transmembrane region" description="Helical" evidence="1">
    <location>
        <begin position="161"/>
        <end position="178"/>
    </location>
</feature>
<feature type="transmembrane region" description="Helical" evidence="1">
    <location>
        <begin position="100"/>
        <end position="118"/>
    </location>
</feature>
<dbReference type="KEGG" id="gur:Gura_2186"/>
<organism evidence="2 3">
    <name type="scientific">Geotalea uraniireducens (strain Rf4)</name>
    <name type="common">Geobacter uraniireducens</name>
    <dbReference type="NCBI Taxonomy" id="351605"/>
    <lineage>
        <taxon>Bacteria</taxon>
        <taxon>Pseudomonadati</taxon>
        <taxon>Thermodesulfobacteriota</taxon>
        <taxon>Desulfuromonadia</taxon>
        <taxon>Geobacterales</taxon>
        <taxon>Geobacteraceae</taxon>
        <taxon>Geotalea</taxon>
    </lineage>
</organism>
<feature type="transmembrane region" description="Helical" evidence="1">
    <location>
        <begin position="35"/>
        <end position="53"/>
    </location>
</feature>
<proteinExistence type="predicted"/>
<dbReference type="OrthoDB" id="5393251at2"/>
<dbReference type="Proteomes" id="UP000006695">
    <property type="component" value="Chromosome"/>
</dbReference>
<evidence type="ECO:0000256" key="1">
    <source>
        <dbReference type="SAM" id="Phobius"/>
    </source>
</evidence>
<feature type="transmembrane region" description="Helical" evidence="1">
    <location>
        <begin position="217"/>
        <end position="239"/>
    </location>
</feature>